<evidence type="ECO:0000313" key="1">
    <source>
        <dbReference type="EMBL" id="GGF50486.1"/>
    </source>
</evidence>
<reference evidence="1" key="1">
    <citation type="journal article" date="2014" name="Int. J. Syst. Evol. Microbiol.">
        <title>Complete genome sequence of Corynebacterium casei LMG S-19264T (=DSM 44701T), isolated from a smear-ripened cheese.</title>
        <authorList>
            <consortium name="US DOE Joint Genome Institute (JGI-PGF)"/>
            <person name="Walter F."/>
            <person name="Albersmeier A."/>
            <person name="Kalinowski J."/>
            <person name="Ruckert C."/>
        </authorList>
    </citation>
    <scope>NUCLEOTIDE SEQUENCE</scope>
    <source>
        <strain evidence="1">CGMCC 1.16067</strain>
    </source>
</reference>
<proteinExistence type="predicted"/>
<evidence type="ECO:0000313" key="2">
    <source>
        <dbReference type="Proteomes" id="UP000649179"/>
    </source>
</evidence>
<organism evidence="1 2">
    <name type="scientific">Marmoricola endophyticus</name>
    <dbReference type="NCBI Taxonomy" id="2040280"/>
    <lineage>
        <taxon>Bacteria</taxon>
        <taxon>Bacillati</taxon>
        <taxon>Actinomycetota</taxon>
        <taxon>Actinomycetes</taxon>
        <taxon>Propionibacteriales</taxon>
        <taxon>Nocardioidaceae</taxon>
        <taxon>Marmoricola</taxon>
    </lineage>
</organism>
<sequence>MSCLGFLTAAQREALAASSAAGAPLSTFASPAASPGKTRRVRSLAGSADARIRESAALSAHAPHDVLTVLAGDPISSVRACVARNAGAGPLLLRRLSGDPEAVVRAWVAANPQVTDDVLQLLIGDADPSVRAVVEWAGRWPAQEGGTR</sequence>
<accession>A0A917BL80</accession>
<gene>
    <name evidence="1" type="ORF">GCM10011519_25560</name>
</gene>
<dbReference type="Proteomes" id="UP000649179">
    <property type="component" value="Unassembled WGS sequence"/>
</dbReference>
<reference evidence="1" key="2">
    <citation type="submission" date="2020-09" db="EMBL/GenBank/DDBJ databases">
        <authorList>
            <person name="Sun Q."/>
            <person name="Zhou Y."/>
        </authorList>
    </citation>
    <scope>NUCLEOTIDE SEQUENCE</scope>
    <source>
        <strain evidence="1">CGMCC 1.16067</strain>
    </source>
</reference>
<dbReference type="EMBL" id="BMKQ01000001">
    <property type="protein sequence ID" value="GGF50486.1"/>
    <property type="molecule type" value="Genomic_DNA"/>
</dbReference>
<evidence type="ECO:0008006" key="3">
    <source>
        <dbReference type="Google" id="ProtNLM"/>
    </source>
</evidence>
<dbReference type="RefSeq" id="WP_188780115.1">
    <property type="nucleotide sequence ID" value="NZ_BMKQ01000001.1"/>
</dbReference>
<dbReference type="InterPro" id="IPR016024">
    <property type="entry name" value="ARM-type_fold"/>
</dbReference>
<protein>
    <recommendedName>
        <fullName evidence="3">Leucine rich repeat variant</fullName>
    </recommendedName>
</protein>
<name>A0A917BL80_9ACTN</name>
<dbReference type="SUPFAM" id="SSF48371">
    <property type="entry name" value="ARM repeat"/>
    <property type="match status" value="1"/>
</dbReference>
<comment type="caution">
    <text evidence="1">The sequence shown here is derived from an EMBL/GenBank/DDBJ whole genome shotgun (WGS) entry which is preliminary data.</text>
</comment>
<dbReference type="AlphaFoldDB" id="A0A917BL80"/>
<dbReference type="Gene3D" id="1.25.10.10">
    <property type="entry name" value="Leucine-rich Repeat Variant"/>
    <property type="match status" value="1"/>
</dbReference>
<dbReference type="InterPro" id="IPR011989">
    <property type="entry name" value="ARM-like"/>
</dbReference>
<keyword evidence="2" id="KW-1185">Reference proteome</keyword>